<sequence>MTIAVILSAHGSVSEKLLHTTEMIVGKQENVAWINLLPSENTDTLIEKYNTQLSNLDINSGVLFLTDIWGGTPFNAAQQLILNHKNYDIITGMNIPMLIEVFIAREHTHTIKKLVHIALQSGSESIKAVKNSLFSPDTKNLKKTSISTNQHNKHFNKNDKNNMTICLIRIDDRLIHGQVVTRWAKEYKINRIIVVNDEIATDEIRKDLLTQVTPPGITAHVISVNKAIRVYNNPKYAKDKIIMLFSNPTDVVRLIEGGSVPIKSVNVGGMSFSTGKQQIHNAVSVNSIDIKAFKKLDQLGIHLEIRKVPSDSPINLIKLIENIT</sequence>
<dbReference type="InterPro" id="IPR036662">
    <property type="entry name" value="PTS_EIIA_man-typ_sf"/>
</dbReference>
<feature type="domain" description="PTS EIIA type-4" evidence="21">
    <location>
        <begin position="2"/>
        <end position="126"/>
    </location>
</feature>
<comment type="function">
    <text evidence="16">The phosphoenolpyruvate-dependent sugar phosphotransferase system (sugar PTS), a major carbohydrate active transport system, catalyzes the phosphorylation of incoming sugar substrates concomitantly with their translocation across the cell membrane. The enzyme II ManXYZ PTS system is involved in mannose transport.</text>
</comment>
<dbReference type="InterPro" id="IPR036667">
    <property type="entry name" value="PTS_IIB_sorbose-sp_sf"/>
</dbReference>
<keyword evidence="9" id="KW-0963">Cytoplasm</keyword>
<dbReference type="GO" id="GO:0016301">
    <property type="term" value="F:kinase activity"/>
    <property type="evidence" value="ECO:0007669"/>
    <property type="project" value="UniProtKB-KW"/>
</dbReference>
<feature type="modified residue" description="Phosphohistidine; by HPr" evidence="20">
    <location>
        <position position="10"/>
    </location>
</feature>
<dbReference type="GO" id="GO:0008982">
    <property type="term" value="F:protein-N(PI)-phosphohistidine-sugar phosphotransferase activity"/>
    <property type="evidence" value="ECO:0007669"/>
    <property type="project" value="InterPro"/>
</dbReference>
<dbReference type="PROSITE" id="PS51101">
    <property type="entry name" value="PTS_EIIB_TYPE_4"/>
    <property type="match status" value="1"/>
</dbReference>
<evidence type="ECO:0000256" key="2">
    <source>
        <dbReference type="ARBA" id="ARBA00004236"/>
    </source>
</evidence>
<comment type="subcellular location">
    <subcellularLocation>
        <location evidence="2">Cell membrane</location>
    </subcellularLocation>
    <subcellularLocation>
        <location evidence="3">Cytoplasm</location>
    </subcellularLocation>
</comment>
<dbReference type="CDD" id="cd00001">
    <property type="entry name" value="PTS_IIB_man"/>
    <property type="match status" value="1"/>
</dbReference>
<feature type="active site" description="Tele-phosphohistidine intermediate; for EIIA activity" evidence="19">
    <location>
        <position position="10"/>
    </location>
</feature>
<evidence type="ECO:0000256" key="13">
    <source>
        <dbReference type="ARBA" id="ARBA00022683"/>
    </source>
</evidence>
<dbReference type="PROSITE" id="PS51096">
    <property type="entry name" value="PTS_EIIA_TYPE_4"/>
    <property type="match status" value="1"/>
</dbReference>
<dbReference type="InterPro" id="IPR051471">
    <property type="entry name" value="Bacterial_PTS_sugar_comp"/>
</dbReference>
<keyword evidence="11" id="KW-0762">Sugar transport</keyword>
<gene>
    <name evidence="23" type="primary">manX</name>
    <name evidence="23" type="ordered locus">BVAF_446</name>
</gene>
<dbReference type="SUPFAM" id="SSF53062">
    <property type="entry name" value="PTS system fructose IIA component-like"/>
    <property type="match status" value="1"/>
</dbReference>
<evidence type="ECO:0000259" key="21">
    <source>
        <dbReference type="PROSITE" id="PS51096"/>
    </source>
</evidence>
<evidence type="ECO:0000256" key="5">
    <source>
        <dbReference type="ARBA" id="ARBA00011929"/>
    </source>
</evidence>
<evidence type="ECO:0000256" key="20">
    <source>
        <dbReference type="PIRSR" id="PIRSR618455-2"/>
    </source>
</evidence>
<dbReference type="InterPro" id="IPR004701">
    <property type="entry name" value="PTS_EIIA_man-typ"/>
</dbReference>
<dbReference type="InterPro" id="IPR018455">
    <property type="entry name" value="PTS_IIB_sorbose-sp_subgr"/>
</dbReference>
<organism evidence="23 24">
    <name type="scientific">Blochmanniella vafra (strain BVAF)</name>
    <dbReference type="NCBI Taxonomy" id="859654"/>
    <lineage>
        <taxon>Bacteria</taxon>
        <taxon>Pseudomonadati</taxon>
        <taxon>Pseudomonadota</taxon>
        <taxon>Gammaproteobacteria</taxon>
        <taxon>Enterobacterales</taxon>
        <taxon>Enterobacteriaceae</taxon>
        <taxon>ant endosymbionts</taxon>
        <taxon>Candidatus Blochmanniella</taxon>
    </lineage>
</organism>
<keyword evidence="15" id="KW-0472">Membrane</keyword>
<evidence type="ECO:0000256" key="14">
    <source>
        <dbReference type="ARBA" id="ARBA00022777"/>
    </source>
</evidence>
<dbReference type="RefSeq" id="WP_013516760.1">
    <property type="nucleotide sequence ID" value="NC_014909.2"/>
</dbReference>
<evidence type="ECO:0000256" key="8">
    <source>
        <dbReference type="ARBA" id="ARBA00022475"/>
    </source>
</evidence>
<dbReference type="PANTHER" id="PTHR33799">
    <property type="entry name" value="PTS PERMEASE-RELATED-RELATED"/>
    <property type="match status" value="1"/>
</dbReference>
<dbReference type="EMBL" id="CP002189">
    <property type="protein sequence ID" value="ADV33835.1"/>
    <property type="molecule type" value="Genomic_DNA"/>
</dbReference>
<dbReference type="InterPro" id="IPR013789">
    <property type="entry name" value="PTS_EIIA_man"/>
</dbReference>
<evidence type="ECO:0000256" key="11">
    <source>
        <dbReference type="ARBA" id="ARBA00022597"/>
    </source>
</evidence>
<dbReference type="PANTHER" id="PTHR33799:SF1">
    <property type="entry name" value="PTS SYSTEM MANNOSE-SPECIFIC EIIAB COMPONENT-RELATED"/>
    <property type="match status" value="1"/>
</dbReference>
<evidence type="ECO:0000256" key="10">
    <source>
        <dbReference type="ARBA" id="ARBA00022553"/>
    </source>
</evidence>
<dbReference type="AlphaFoldDB" id="E8Q711"/>
<keyword evidence="13" id="KW-0598">Phosphotransferase system</keyword>
<keyword evidence="7" id="KW-0813">Transport</keyword>
<protein>
    <recommendedName>
        <fullName evidence="6">PTS system mannose-specific EIIAB component</fullName>
        <ecNumber evidence="5">2.7.1.191</ecNumber>
    </recommendedName>
    <alternativeName>
        <fullName evidence="18">EIIAB-Man</fullName>
    </alternativeName>
    <alternativeName>
        <fullName evidence="17">EIII-Man</fullName>
    </alternativeName>
</protein>
<evidence type="ECO:0000313" key="23">
    <source>
        <dbReference type="EMBL" id="ADV33835.1"/>
    </source>
</evidence>
<dbReference type="OrthoDB" id="7065728at2"/>
<dbReference type="GO" id="GO:0009401">
    <property type="term" value="P:phosphoenolpyruvate-dependent sugar phosphotransferase system"/>
    <property type="evidence" value="ECO:0007669"/>
    <property type="project" value="UniProtKB-KW"/>
</dbReference>
<evidence type="ECO:0000256" key="19">
    <source>
        <dbReference type="PIRSR" id="PIRSR618455-1"/>
    </source>
</evidence>
<evidence type="ECO:0000256" key="6">
    <source>
        <dbReference type="ARBA" id="ARBA00021685"/>
    </source>
</evidence>
<evidence type="ECO:0000256" key="1">
    <source>
        <dbReference type="ARBA" id="ARBA00000514"/>
    </source>
</evidence>
<keyword evidence="10" id="KW-0597">Phosphoprotein</keyword>
<dbReference type="Gene3D" id="3.40.50.510">
    <property type="entry name" value="Phosphotransferase system, mannose-type IIA component"/>
    <property type="match status" value="1"/>
</dbReference>
<evidence type="ECO:0000256" key="15">
    <source>
        <dbReference type="ARBA" id="ARBA00023136"/>
    </source>
</evidence>
<evidence type="ECO:0000256" key="3">
    <source>
        <dbReference type="ARBA" id="ARBA00004496"/>
    </source>
</evidence>
<evidence type="ECO:0000256" key="16">
    <source>
        <dbReference type="ARBA" id="ARBA00023757"/>
    </source>
</evidence>
<dbReference type="Gene3D" id="3.40.35.10">
    <property type="entry name" value="Phosphotransferase system, sorbose subfamily IIB component"/>
    <property type="match status" value="1"/>
</dbReference>
<evidence type="ECO:0000256" key="9">
    <source>
        <dbReference type="ARBA" id="ARBA00022490"/>
    </source>
</evidence>
<dbReference type="Proteomes" id="UP000007464">
    <property type="component" value="Chromosome"/>
</dbReference>
<evidence type="ECO:0000256" key="18">
    <source>
        <dbReference type="ARBA" id="ARBA00032197"/>
    </source>
</evidence>
<dbReference type="NCBIfam" id="TIGR00824">
    <property type="entry name" value="EIIA-man"/>
    <property type="match status" value="1"/>
</dbReference>
<comment type="catalytic activity">
    <reaction evidence="1">
        <text>D-mannose(out) + N(pros)-phospho-L-histidyl-[protein] = D-mannose 6-phosphate(in) + L-histidyl-[protein]</text>
        <dbReference type="Rhea" id="RHEA:49232"/>
        <dbReference type="Rhea" id="RHEA-COMP:9745"/>
        <dbReference type="Rhea" id="RHEA-COMP:9746"/>
        <dbReference type="ChEBI" id="CHEBI:4208"/>
        <dbReference type="ChEBI" id="CHEBI:29979"/>
        <dbReference type="ChEBI" id="CHEBI:58735"/>
        <dbReference type="ChEBI" id="CHEBI:64837"/>
        <dbReference type="EC" id="2.7.1.191"/>
    </reaction>
</comment>
<accession>E8Q711</accession>
<keyword evidence="24" id="KW-1185">Reference proteome</keyword>
<evidence type="ECO:0000259" key="22">
    <source>
        <dbReference type="PROSITE" id="PS51101"/>
    </source>
</evidence>
<dbReference type="InterPro" id="IPR033887">
    <property type="entry name" value="PTS_IIA_man"/>
</dbReference>
<dbReference type="HOGENOM" id="CLU_074797_0_0_6"/>
<dbReference type="GO" id="GO:0005737">
    <property type="term" value="C:cytoplasm"/>
    <property type="evidence" value="ECO:0007669"/>
    <property type="project" value="UniProtKB-SubCell"/>
</dbReference>
<dbReference type="EC" id="2.7.1.191" evidence="5"/>
<dbReference type="GO" id="GO:0005886">
    <property type="term" value="C:plasma membrane"/>
    <property type="evidence" value="ECO:0007669"/>
    <property type="project" value="UniProtKB-SubCell"/>
</dbReference>
<name>E8Q711_BLOVB</name>
<dbReference type="STRING" id="859654.BVAF_446"/>
<keyword evidence="14" id="KW-0418">Kinase</keyword>
<reference evidence="23 24" key="1">
    <citation type="journal article" date="2010" name="BMC Genomics">
        <title>Unprecedented loss of ammonia assimilation capability in a urease-encoding bacterial mutualist.</title>
        <authorList>
            <person name="Williams L.E."/>
            <person name="Wernegreen J.J."/>
        </authorList>
    </citation>
    <scope>NUCLEOTIDE SEQUENCE [LARGE SCALE GENOMIC DNA]</scope>
    <source>
        <strain evidence="23 24">BVAF</strain>
    </source>
</reference>
<dbReference type="Pfam" id="PF03830">
    <property type="entry name" value="PTSIIB_sorb"/>
    <property type="match status" value="1"/>
</dbReference>
<dbReference type="NCBIfam" id="TIGR00854">
    <property type="entry name" value="pts-sorbose"/>
    <property type="match status" value="1"/>
</dbReference>
<keyword evidence="8" id="KW-1003">Cell membrane</keyword>
<evidence type="ECO:0000256" key="17">
    <source>
        <dbReference type="ARBA" id="ARBA00030229"/>
    </source>
</evidence>
<feature type="domain" description="PTS EIIB type-4" evidence="22">
    <location>
        <begin position="161"/>
        <end position="324"/>
    </location>
</feature>
<dbReference type="NCBIfam" id="NF011670">
    <property type="entry name" value="PRK15088.1"/>
    <property type="match status" value="1"/>
</dbReference>
<evidence type="ECO:0000256" key="7">
    <source>
        <dbReference type="ARBA" id="ARBA00022448"/>
    </source>
</evidence>
<dbReference type="SUPFAM" id="SSF52728">
    <property type="entry name" value="PTS IIb component"/>
    <property type="match status" value="1"/>
</dbReference>
<dbReference type="InterPro" id="IPR004720">
    <property type="entry name" value="PTS_IIB_sorbose-sp"/>
</dbReference>
<evidence type="ECO:0000256" key="12">
    <source>
        <dbReference type="ARBA" id="ARBA00022679"/>
    </source>
</evidence>
<feature type="modified residue" description="N6-acetyllysine" evidence="20">
    <location>
        <position position="235"/>
    </location>
</feature>
<feature type="modified residue" description="Phosphohistidine; by EIIA" evidence="20">
    <location>
        <position position="176"/>
    </location>
</feature>
<proteinExistence type="predicted"/>
<evidence type="ECO:0000256" key="4">
    <source>
        <dbReference type="ARBA" id="ARBA00011738"/>
    </source>
</evidence>
<keyword evidence="12" id="KW-0808">Transferase</keyword>
<feature type="active site" description="Pros-phosphohistidine intermediate; for EIIB activity" evidence="19">
    <location>
        <position position="176"/>
    </location>
</feature>
<comment type="subunit">
    <text evidence="4">Homodimer.</text>
</comment>
<evidence type="ECO:0000313" key="24">
    <source>
        <dbReference type="Proteomes" id="UP000007464"/>
    </source>
</evidence>
<dbReference type="KEGG" id="bva:BVAF_446"/>
<dbReference type="CDD" id="cd00006">
    <property type="entry name" value="PTS_IIA_man"/>
    <property type="match status" value="1"/>
</dbReference>
<dbReference type="Pfam" id="PF03610">
    <property type="entry name" value="EIIA-man"/>
    <property type="match status" value="1"/>
</dbReference>